<dbReference type="Pfam" id="PF12715">
    <property type="entry name" value="Abhydrolase_7"/>
    <property type="match status" value="1"/>
</dbReference>
<protein>
    <recommendedName>
        <fullName evidence="4">Acetylesterase</fullName>
    </recommendedName>
</protein>
<organism evidence="2 3">
    <name type="scientific">Arthrobacter parietis</name>
    <dbReference type="NCBI Taxonomy" id="271434"/>
    <lineage>
        <taxon>Bacteria</taxon>
        <taxon>Bacillati</taxon>
        <taxon>Actinomycetota</taxon>
        <taxon>Actinomycetes</taxon>
        <taxon>Micrococcales</taxon>
        <taxon>Micrococcaceae</taxon>
        <taxon>Arthrobacter</taxon>
    </lineage>
</organism>
<evidence type="ECO:0000313" key="2">
    <source>
        <dbReference type="EMBL" id="GAA2173601.1"/>
    </source>
</evidence>
<dbReference type="SUPFAM" id="SSF53474">
    <property type="entry name" value="alpha/beta-Hydrolases"/>
    <property type="match status" value="1"/>
</dbReference>
<dbReference type="Proteomes" id="UP001500974">
    <property type="component" value="Unassembled WGS sequence"/>
</dbReference>
<proteinExistence type="inferred from homology"/>
<dbReference type="InterPro" id="IPR029058">
    <property type="entry name" value="AB_hydrolase_fold"/>
</dbReference>
<keyword evidence="3" id="KW-1185">Reference proteome</keyword>
<evidence type="ECO:0008006" key="4">
    <source>
        <dbReference type="Google" id="ProtNLM"/>
    </source>
</evidence>
<dbReference type="InterPro" id="IPR025890">
    <property type="entry name" value="Abhydrolase_bac"/>
</dbReference>
<sequence length="373" mass="39662">MTPTPSPIAGFEDWPAALRQLGRHEGHNTASASLAQALGVPAPIPAPPVTVRRAQVFDGVELQELEWQLPYGPLTKGYLLTPAGTKGPLPGVLWLHCHAGNKWLGAERLIDAGAETSADVDALQRNLYSGHAVANDLARAGFAVLVHDSFSWGSRRFLLNPPPERVAEGLDARRALWHQEGVQPTPSMEYNAAAALHEHTIAKTAGLLGTSYAGMVAFEDLVALDVLRTLPCVEKERVGVGGFSGGGGRALVLSALAPQVCAAVVCCMMTTFEGLAPSHLDAHSWLLATPGLSRLFDWPELTAVNTACRYLVQYAGEDPLFTPQGMHDADAVLGALAHDAPGRYTGSWYDAGHVVTVDMLQDALTFLADSLSN</sequence>
<dbReference type="RefSeq" id="WP_346027609.1">
    <property type="nucleotide sequence ID" value="NZ_BAAAON010000001.1"/>
</dbReference>
<gene>
    <name evidence="2" type="ORF">GCM10009784_08530</name>
</gene>
<dbReference type="Gene3D" id="3.40.50.1820">
    <property type="entry name" value="alpha/beta hydrolase"/>
    <property type="match status" value="1"/>
</dbReference>
<comment type="similarity">
    <text evidence="1">Belongs to the AB hydrolase superfamily.</text>
</comment>
<accession>A0ABN3AQS9</accession>
<reference evidence="2 3" key="1">
    <citation type="journal article" date="2019" name="Int. J. Syst. Evol. Microbiol.">
        <title>The Global Catalogue of Microorganisms (GCM) 10K type strain sequencing project: providing services to taxonomists for standard genome sequencing and annotation.</title>
        <authorList>
            <consortium name="The Broad Institute Genomics Platform"/>
            <consortium name="The Broad Institute Genome Sequencing Center for Infectious Disease"/>
            <person name="Wu L."/>
            <person name="Ma J."/>
        </authorList>
    </citation>
    <scope>NUCLEOTIDE SEQUENCE [LARGE SCALE GENOMIC DNA]</scope>
    <source>
        <strain evidence="2 3">JCM 14917</strain>
    </source>
</reference>
<evidence type="ECO:0000313" key="3">
    <source>
        <dbReference type="Proteomes" id="UP001500974"/>
    </source>
</evidence>
<dbReference type="PANTHER" id="PTHR22946">
    <property type="entry name" value="DIENELACTONE HYDROLASE DOMAIN-CONTAINING PROTEIN-RELATED"/>
    <property type="match status" value="1"/>
</dbReference>
<dbReference type="InterPro" id="IPR050261">
    <property type="entry name" value="FrsA_esterase"/>
</dbReference>
<name>A0ABN3AQS9_9MICC</name>
<dbReference type="EMBL" id="BAAAON010000001">
    <property type="protein sequence ID" value="GAA2173601.1"/>
    <property type="molecule type" value="Genomic_DNA"/>
</dbReference>
<comment type="caution">
    <text evidence="2">The sequence shown here is derived from an EMBL/GenBank/DDBJ whole genome shotgun (WGS) entry which is preliminary data.</text>
</comment>
<evidence type="ECO:0000256" key="1">
    <source>
        <dbReference type="ARBA" id="ARBA00008645"/>
    </source>
</evidence>